<dbReference type="InterPro" id="IPR043128">
    <property type="entry name" value="Rev_trsase/Diguanyl_cyclase"/>
</dbReference>
<feature type="domain" description="EAL" evidence="1">
    <location>
        <begin position="279"/>
        <end position="529"/>
    </location>
</feature>
<dbReference type="Proteomes" id="UP000232587">
    <property type="component" value="Unassembled WGS sequence"/>
</dbReference>
<dbReference type="RefSeq" id="WP_100866048.1">
    <property type="nucleotide sequence ID" value="NZ_PHUF01000002.1"/>
</dbReference>
<dbReference type="Gene3D" id="3.20.20.450">
    <property type="entry name" value="EAL domain"/>
    <property type="match status" value="1"/>
</dbReference>
<dbReference type="EMBL" id="PHUF01000002">
    <property type="protein sequence ID" value="PKB25624.1"/>
    <property type="molecule type" value="Genomic_DNA"/>
</dbReference>
<dbReference type="InterPro" id="IPR000160">
    <property type="entry name" value="GGDEF_dom"/>
</dbReference>
<dbReference type="PANTHER" id="PTHR44757">
    <property type="entry name" value="DIGUANYLATE CYCLASE DGCP"/>
    <property type="match status" value="1"/>
</dbReference>
<reference evidence="3 4" key="1">
    <citation type="submission" date="2017-11" db="EMBL/GenBank/DDBJ databases">
        <title>Genomic Encyclopedia of Type Strains, Phase III (KMG-III): the genomes of soil and plant-associated and newly described type strains.</title>
        <authorList>
            <person name="Whitman W."/>
        </authorList>
    </citation>
    <scope>NUCLEOTIDE SEQUENCE [LARGE SCALE GENOMIC DNA]</scope>
    <source>
        <strain evidence="3 4">CGMCC 1.12274</strain>
    </source>
</reference>
<dbReference type="CDD" id="cd01948">
    <property type="entry name" value="EAL"/>
    <property type="match status" value="1"/>
</dbReference>
<dbReference type="InterPro" id="IPR035919">
    <property type="entry name" value="EAL_sf"/>
</dbReference>
<evidence type="ECO:0000313" key="3">
    <source>
        <dbReference type="EMBL" id="PKB25624.1"/>
    </source>
</evidence>
<dbReference type="InterPro" id="IPR001633">
    <property type="entry name" value="EAL_dom"/>
</dbReference>
<evidence type="ECO:0000259" key="1">
    <source>
        <dbReference type="PROSITE" id="PS50883"/>
    </source>
</evidence>
<dbReference type="Pfam" id="PF00990">
    <property type="entry name" value="GGDEF"/>
    <property type="match status" value="1"/>
</dbReference>
<dbReference type="InterPro" id="IPR029787">
    <property type="entry name" value="Nucleotide_cyclase"/>
</dbReference>
<dbReference type="SMART" id="SM00267">
    <property type="entry name" value="GGDEF"/>
    <property type="match status" value="1"/>
</dbReference>
<dbReference type="SUPFAM" id="SSF141868">
    <property type="entry name" value="EAL domain-like"/>
    <property type="match status" value="1"/>
</dbReference>
<protein>
    <submittedName>
        <fullName evidence="3">Diguanylate cyclase/phosphodiesterase</fullName>
    </submittedName>
</protein>
<dbReference type="Pfam" id="PF00563">
    <property type="entry name" value="EAL"/>
    <property type="match status" value="1"/>
</dbReference>
<dbReference type="SUPFAM" id="SSF55073">
    <property type="entry name" value="Nucleotide cyclase"/>
    <property type="match status" value="1"/>
</dbReference>
<sequence>MSKEQPGAADSVSVDSAIARTARRDVVTLGTVVAAMVLLISTGSSVVDNAIASLEGHGTQPDNLLATTFLLNIALIVFGWRRYKDLVGEVKERRNAEEQARILAETDPLTGCLNRRSAGPVTDRLIAEASARGEVVAFLMLDLDNFKQVNDLHGHAAGDALLKEASRRIARRLPNGGQLARIGGDEFACIVPFTASQQETVERLAEDLIKVVAEPVSFGDLTLETTISVGVTRSDSDGDRHSAQDLLHMADIAMYQAKKNGRNRHFWFEASMESELRFRSELETGIRRGVATGEFVPYYEKQIDLATGDLVGFEMLARWNSPTLGVISPDLFIPIAEEIGVIAQLSESLIAKALIDAKTWDPQLTLSVNISPVQLRDPWFAQKLLKLLVEANFPPSRFEIEITESSLHENIGLVRSMITSLKNQGIRVSLDDFGTGYSSLSQLRSLPFDRIKIDRSFVTTLPGNKESATIVKSIAALGKGLGLPITVEGVENEEVLRELNRFGTFKVQGYLYGHPEPADRTAEELAQLNLLLDVSAACASKDEGDEDNAIRAAG</sequence>
<dbReference type="InterPro" id="IPR052155">
    <property type="entry name" value="Biofilm_reg_signaling"/>
</dbReference>
<dbReference type="CDD" id="cd01949">
    <property type="entry name" value="GGDEF"/>
    <property type="match status" value="1"/>
</dbReference>
<dbReference type="SMART" id="SM00052">
    <property type="entry name" value="EAL"/>
    <property type="match status" value="1"/>
</dbReference>
<dbReference type="PROSITE" id="PS50883">
    <property type="entry name" value="EAL"/>
    <property type="match status" value="1"/>
</dbReference>
<feature type="domain" description="GGDEF" evidence="2">
    <location>
        <begin position="134"/>
        <end position="270"/>
    </location>
</feature>
<keyword evidence="4" id="KW-1185">Reference proteome</keyword>
<dbReference type="Gene3D" id="3.30.70.270">
    <property type="match status" value="1"/>
</dbReference>
<accession>A0A2N0I356</accession>
<evidence type="ECO:0000259" key="2">
    <source>
        <dbReference type="PROSITE" id="PS50887"/>
    </source>
</evidence>
<comment type="caution">
    <text evidence="3">The sequence shown here is derived from an EMBL/GenBank/DDBJ whole genome shotgun (WGS) entry which is preliminary data.</text>
</comment>
<gene>
    <name evidence="3" type="ORF">B0I00_0827</name>
</gene>
<proteinExistence type="predicted"/>
<name>A0A2N0I356_9SPHN</name>
<dbReference type="PROSITE" id="PS50887">
    <property type="entry name" value="GGDEF"/>
    <property type="match status" value="1"/>
</dbReference>
<dbReference type="PANTHER" id="PTHR44757:SF2">
    <property type="entry name" value="BIOFILM ARCHITECTURE MAINTENANCE PROTEIN MBAA"/>
    <property type="match status" value="1"/>
</dbReference>
<organism evidence="3 4">
    <name type="scientific">Novosphingobium kunmingense</name>
    <dbReference type="NCBI Taxonomy" id="1211806"/>
    <lineage>
        <taxon>Bacteria</taxon>
        <taxon>Pseudomonadati</taxon>
        <taxon>Pseudomonadota</taxon>
        <taxon>Alphaproteobacteria</taxon>
        <taxon>Sphingomonadales</taxon>
        <taxon>Sphingomonadaceae</taxon>
        <taxon>Novosphingobium</taxon>
    </lineage>
</organism>
<dbReference type="NCBIfam" id="TIGR00254">
    <property type="entry name" value="GGDEF"/>
    <property type="match status" value="1"/>
</dbReference>
<dbReference type="OrthoDB" id="9814202at2"/>
<evidence type="ECO:0000313" key="4">
    <source>
        <dbReference type="Proteomes" id="UP000232587"/>
    </source>
</evidence>
<dbReference type="AlphaFoldDB" id="A0A2N0I356"/>